<dbReference type="STRING" id="1835702.A0A1F5LI12"/>
<dbReference type="Gene3D" id="3.50.50.60">
    <property type="entry name" value="FAD/NAD(P)-binding domain"/>
    <property type="match status" value="1"/>
</dbReference>
<evidence type="ECO:0000259" key="5">
    <source>
        <dbReference type="Pfam" id="PF01494"/>
    </source>
</evidence>
<dbReference type="GO" id="GO:0071949">
    <property type="term" value="F:FAD binding"/>
    <property type="evidence" value="ECO:0007669"/>
    <property type="project" value="InterPro"/>
</dbReference>
<proteinExistence type="predicted"/>
<dbReference type="GeneID" id="34576691"/>
<feature type="domain" description="FAD-binding" evidence="5">
    <location>
        <begin position="21"/>
        <end position="82"/>
    </location>
</feature>
<dbReference type="Proteomes" id="UP000177622">
    <property type="component" value="Unassembled WGS sequence"/>
</dbReference>
<dbReference type="OrthoDB" id="10016252at2759"/>
<keyword evidence="2" id="KW-0274">FAD</keyword>
<sequence>MASPSSEEIRTAPEEQEPQQNVLIVGAGPAGPATALRLAQAGIMVDIIETEQQLSEEPRAVTYYASALTALDKMGIIPDMKEAVFVSARFCFDSAGQDGDYT</sequence>
<evidence type="ECO:0000256" key="3">
    <source>
        <dbReference type="ARBA" id="ARBA00023002"/>
    </source>
</evidence>
<keyword evidence="7" id="KW-1185">Reference proteome</keyword>
<dbReference type="Pfam" id="PF01494">
    <property type="entry name" value="FAD_binding_3"/>
    <property type="match status" value="1"/>
</dbReference>
<evidence type="ECO:0000256" key="2">
    <source>
        <dbReference type="ARBA" id="ARBA00022827"/>
    </source>
</evidence>
<evidence type="ECO:0000313" key="7">
    <source>
        <dbReference type="Proteomes" id="UP000177622"/>
    </source>
</evidence>
<dbReference type="EMBL" id="LXJU01000009">
    <property type="protein sequence ID" value="OGE52775.1"/>
    <property type="molecule type" value="Genomic_DNA"/>
</dbReference>
<organism evidence="6 7">
    <name type="scientific">Penicillium arizonense</name>
    <dbReference type="NCBI Taxonomy" id="1835702"/>
    <lineage>
        <taxon>Eukaryota</taxon>
        <taxon>Fungi</taxon>
        <taxon>Dikarya</taxon>
        <taxon>Ascomycota</taxon>
        <taxon>Pezizomycotina</taxon>
        <taxon>Eurotiomycetes</taxon>
        <taxon>Eurotiomycetidae</taxon>
        <taxon>Eurotiales</taxon>
        <taxon>Aspergillaceae</taxon>
        <taxon>Penicillium</taxon>
    </lineage>
</organism>
<evidence type="ECO:0000313" key="6">
    <source>
        <dbReference type="EMBL" id="OGE52775.1"/>
    </source>
</evidence>
<gene>
    <name evidence="6" type="ORF">PENARI_c009G08389</name>
</gene>
<evidence type="ECO:0000256" key="4">
    <source>
        <dbReference type="SAM" id="MobiDB-lite"/>
    </source>
</evidence>
<dbReference type="AlphaFoldDB" id="A0A1F5LI12"/>
<protein>
    <recommendedName>
        <fullName evidence="5">FAD-binding domain-containing protein</fullName>
    </recommendedName>
</protein>
<dbReference type="GO" id="GO:0016491">
    <property type="term" value="F:oxidoreductase activity"/>
    <property type="evidence" value="ECO:0007669"/>
    <property type="project" value="UniProtKB-KW"/>
</dbReference>
<accession>A0A1F5LI12</accession>
<dbReference type="RefSeq" id="XP_022488215.1">
    <property type="nucleotide sequence ID" value="XM_022631957.1"/>
</dbReference>
<keyword evidence="3" id="KW-0560">Oxidoreductase</keyword>
<dbReference type="SUPFAM" id="SSF51905">
    <property type="entry name" value="FAD/NAD(P)-binding domain"/>
    <property type="match status" value="1"/>
</dbReference>
<comment type="caution">
    <text evidence="6">The sequence shown here is derived from an EMBL/GenBank/DDBJ whole genome shotgun (WGS) entry which is preliminary data.</text>
</comment>
<dbReference type="InterPro" id="IPR036188">
    <property type="entry name" value="FAD/NAD-bd_sf"/>
</dbReference>
<dbReference type="InterPro" id="IPR002938">
    <property type="entry name" value="FAD-bd"/>
</dbReference>
<evidence type="ECO:0000256" key="1">
    <source>
        <dbReference type="ARBA" id="ARBA00022630"/>
    </source>
</evidence>
<feature type="region of interest" description="Disordered" evidence="4">
    <location>
        <begin position="1"/>
        <end position="20"/>
    </location>
</feature>
<name>A0A1F5LI12_PENAI</name>
<keyword evidence="1" id="KW-0285">Flavoprotein</keyword>
<reference evidence="6 7" key="1">
    <citation type="journal article" date="2016" name="Sci. Rep.">
        <title>Penicillium arizonense, a new, genome sequenced fungal species, reveals a high chemical diversity in secreted metabolites.</title>
        <authorList>
            <person name="Grijseels S."/>
            <person name="Nielsen J.C."/>
            <person name="Randelovic M."/>
            <person name="Nielsen J."/>
            <person name="Nielsen K.F."/>
            <person name="Workman M."/>
            <person name="Frisvad J.C."/>
        </authorList>
    </citation>
    <scope>NUCLEOTIDE SEQUENCE [LARGE SCALE GENOMIC DNA]</scope>
    <source>
        <strain evidence="6 7">CBS 141311</strain>
    </source>
</reference>